<organism evidence="1 2">
    <name type="scientific">Winogradskyella immobilis</name>
    <dbReference type="NCBI Taxonomy" id="2816852"/>
    <lineage>
        <taxon>Bacteria</taxon>
        <taxon>Pseudomonadati</taxon>
        <taxon>Bacteroidota</taxon>
        <taxon>Flavobacteriia</taxon>
        <taxon>Flavobacteriales</taxon>
        <taxon>Flavobacteriaceae</taxon>
        <taxon>Winogradskyella</taxon>
    </lineage>
</organism>
<protein>
    <recommendedName>
        <fullName evidence="3">SpoIIAA-like</fullName>
    </recommendedName>
</protein>
<reference evidence="1" key="1">
    <citation type="submission" date="2021-03" db="EMBL/GenBank/DDBJ databases">
        <authorList>
            <person name="Ping X."/>
        </authorList>
    </citation>
    <scope>NUCLEOTIDE SEQUENCE</scope>
    <source>
        <strain evidence="1">E313</strain>
    </source>
</reference>
<sequence>MKFEDSEISKSTNYQKVILNFCTYYACDKYFILEVNEGEHFDQQKLETLIRSLLDMYSGFNNLAYVANRVNSYSIDPILWSYFNSEDAIIIASAIVIYRESTFFNANLEKQLSNISIKRASSLKEAIEWIHQLDELQY</sequence>
<dbReference type="Proteomes" id="UP000778797">
    <property type="component" value="Unassembled WGS sequence"/>
</dbReference>
<comment type="caution">
    <text evidence="1">The sequence shown here is derived from an EMBL/GenBank/DDBJ whole genome shotgun (WGS) entry which is preliminary data.</text>
</comment>
<gene>
    <name evidence="1" type="ORF">J1C55_04035</name>
</gene>
<keyword evidence="2" id="KW-1185">Reference proteome</keyword>
<name>A0ABS8EKM4_9FLAO</name>
<evidence type="ECO:0000313" key="2">
    <source>
        <dbReference type="Proteomes" id="UP000778797"/>
    </source>
</evidence>
<proteinExistence type="predicted"/>
<evidence type="ECO:0008006" key="3">
    <source>
        <dbReference type="Google" id="ProtNLM"/>
    </source>
</evidence>
<dbReference type="EMBL" id="JAFMPT010000003">
    <property type="protein sequence ID" value="MCC1483751.1"/>
    <property type="molecule type" value="Genomic_DNA"/>
</dbReference>
<evidence type="ECO:0000313" key="1">
    <source>
        <dbReference type="EMBL" id="MCC1483751.1"/>
    </source>
</evidence>
<dbReference type="RefSeq" id="WP_227476196.1">
    <property type="nucleotide sequence ID" value="NZ_JAFMPT010000003.1"/>
</dbReference>
<reference evidence="1" key="2">
    <citation type="submission" date="2021-10" db="EMBL/GenBank/DDBJ databases">
        <title>Genome of Winogradskyella sp. E313.</title>
        <authorList>
            <person name="Zhou Y."/>
        </authorList>
    </citation>
    <scope>NUCLEOTIDE SEQUENCE</scope>
    <source>
        <strain evidence="1">E313</strain>
    </source>
</reference>
<accession>A0ABS8EKM4</accession>